<dbReference type="PROSITE" id="PS51462">
    <property type="entry name" value="NUDIX"/>
    <property type="match status" value="1"/>
</dbReference>
<dbReference type="EMBL" id="JBHSNZ010000053">
    <property type="protein sequence ID" value="MFC5813134.1"/>
    <property type="molecule type" value="Genomic_DNA"/>
</dbReference>
<comment type="similarity">
    <text evidence="2 4">Belongs to the Nudix hydrolase family.</text>
</comment>
<name>A0ABW1BK72_9ACTN</name>
<reference evidence="7" key="1">
    <citation type="journal article" date="2019" name="Int. J. Syst. Evol. Microbiol.">
        <title>The Global Catalogue of Microorganisms (GCM) 10K type strain sequencing project: providing services to taxonomists for standard genome sequencing and annotation.</title>
        <authorList>
            <consortium name="The Broad Institute Genomics Platform"/>
            <consortium name="The Broad Institute Genome Sequencing Center for Infectious Disease"/>
            <person name="Wu L."/>
            <person name="Ma J."/>
        </authorList>
    </citation>
    <scope>NUCLEOTIDE SEQUENCE [LARGE SCALE GENOMIC DNA]</scope>
    <source>
        <strain evidence="7">JCM 9918</strain>
    </source>
</reference>
<sequence>MDSPRPSVRVVCVDPGQRILLLRWRDPATGNRIWEPPGGGIEAGEEPIAAARRELREEAGLTQVPIGERFVVVPRELRWNGVDFAGEEAFFLCLLTSPPEVRPAGLEQHEVEQFQEHRWVPWHALDALPDPVEPPQLLQVLMELAPDGPWAAGTA</sequence>
<evidence type="ECO:0000256" key="2">
    <source>
        <dbReference type="ARBA" id="ARBA00005582"/>
    </source>
</evidence>
<evidence type="ECO:0000313" key="7">
    <source>
        <dbReference type="Proteomes" id="UP001596112"/>
    </source>
</evidence>
<dbReference type="PANTHER" id="PTHR43046:SF14">
    <property type="entry name" value="MUTT_NUDIX FAMILY PROTEIN"/>
    <property type="match status" value="1"/>
</dbReference>
<keyword evidence="3 4" id="KW-0378">Hydrolase</keyword>
<dbReference type="Pfam" id="PF00293">
    <property type="entry name" value="NUDIX"/>
    <property type="match status" value="1"/>
</dbReference>
<dbReference type="RefSeq" id="WP_272173026.1">
    <property type="nucleotide sequence ID" value="NZ_JAQOSL010000075.1"/>
</dbReference>
<dbReference type="PANTHER" id="PTHR43046">
    <property type="entry name" value="GDP-MANNOSE MANNOSYL HYDROLASE"/>
    <property type="match status" value="1"/>
</dbReference>
<protein>
    <submittedName>
        <fullName evidence="6">NUDIX domain-containing protein</fullName>
    </submittedName>
</protein>
<evidence type="ECO:0000256" key="4">
    <source>
        <dbReference type="RuleBase" id="RU003476"/>
    </source>
</evidence>
<accession>A0ABW1BK72</accession>
<organism evidence="6 7">
    <name type="scientific">Streptomyces heilongjiangensis</name>
    <dbReference type="NCBI Taxonomy" id="945052"/>
    <lineage>
        <taxon>Bacteria</taxon>
        <taxon>Bacillati</taxon>
        <taxon>Actinomycetota</taxon>
        <taxon>Actinomycetes</taxon>
        <taxon>Kitasatosporales</taxon>
        <taxon>Streptomycetaceae</taxon>
        <taxon>Streptomyces</taxon>
    </lineage>
</organism>
<evidence type="ECO:0000256" key="1">
    <source>
        <dbReference type="ARBA" id="ARBA00001946"/>
    </source>
</evidence>
<gene>
    <name evidence="6" type="ORF">ACFQGO_37480</name>
</gene>
<dbReference type="Gene3D" id="3.90.79.10">
    <property type="entry name" value="Nucleoside Triphosphate Pyrophosphohydrolase"/>
    <property type="match status" value="1"/>
</dbReference>
<dbReference type="PRINTS" id="PR00502">
    <property type="entry name" value="NUDIXFAMILY"/>
</dbReference>
<evidence type="ECO:0000256" key="3">
    <source>
        <dbReference type="ARBA" id="ARBA00022801"/>
    </source>
</evidence>
<feature type="domain" description="Nudix hydrolase" evidence="5">
    <location>
        <begin position="3"/>
        <end position="142"/>
    </location>
</feature>
<dbReference type="InterPro" id="IPR020084">
    <property type="entry name" value="NUDIX_hydrolase_CS"/>
</dbReference>
<dbReference type="PROSITE" id="PS00893">
    <property type="entry name" value="NUDIX_BOX"/>
    <property type="match status" value="1"/>
</dbReference>
<dbReference type="Proteomes" id="UP001596112">
    <property type="component" value="Unassembled WGS sequence"/>
</dbReference>
<proteinExistence type="inferred from homology"/>
<dbReference type="InterPro" id="IPR015797">
    <property type="entry name" value="NUDIX_hydrolase-like_dom_sf"/>
</dbReference>
<comment type="cofactor">
    <cofactor evidence="1">
        <name>Mg(2+)</name>
        <dbReference type="ChEBI" id="CHEBI:18420"/>
    </cofactor>
</comment>
<keyword evidence="7" id="KW-1185">Reference proteome</keyword>
<dbReference type="SUPFAM" id="SSF55811">
    <property type="entry name" value="Nudix"/>
    <property type="match status" value="1"/>
</dbReference>
<dbReference type="InterPro" id="IPR000086">
    <property type="entry name" value="NUDIX_hydrolase_dom"/>
</dbReference>
<evidence type="ECO:0000313" key="6">
    <source>
        <dbReference type="EMBL" id="MFC5813134.1"/>
    </source>
</evidence>
<comment type="caution">
    <text evidence="6">The sequence shown here is derived from an EMBL/GenBank/DDBJ whole genome shotgun (WGS) entry which is preliminary data.</text>
</comment>
<evidence type="ECO:0000259" key="5">
    <source>
        <dbReference type="PROSITE" id="PS51462"/>
    </source>
</evidence>
<dbReference type="InterPro" id="IPR020476">
    <property type="entry name" value="Nudix_hydrolase"/>
</dbReference>